<dbReference type="InterPro" id="IPR016039">
    <property type="entry name" value="Thiolase-like"/>
</dbReference>
<dbReference type="Pfam" id="PF00108">
    <property type="entry name" value="Thiolase_N"/>
    <property type="match status" value="1"/>
</dbReference>
<reference evidence="7 8" key="1">
    <citation type="submission" date="2023-07" db="EMBL/GenBank/DDBJ databases">
        <title>Genomic Encyclopedia of Type Strains, Phase IV (KMG-IV): sequencing the most valuable type-strain genomes for metagenomic binning, comparative biology and taxonomic classification.</title>
        <authorList>
            <person name="Goeker M."/>
        </authorList>
    </citation>
    <scope>NUCLEOTIDE SEQUENCE [LARGE SCALE GENOMIC DNA]</scope>
    <source>
        <strain evidence="7 8">DSM 4006</strain>
    </source>
</reference>
<dbReference type="InterPro" id="IPR020617">
    <property type="entry name" value="Thiolase_C"/>
</dbReference>
<dbReference type="Gene3D" id="3.40.47.10">
    <property type="match status" value="2"/>
</dbReference>
<dbReference type="InterPro" id="IPR050215">
    <property type="entry name" value="Thiolase-like_sf_Thiolase"/>
</dbReference>
<organism evidence="7 8">
    <name type="scientific">Alicyclobacillus cycloheptanicus</name>
    <dbReference type="NCBI Taxonomy" id="1457"/>
    <lineage>
        <taxon>Bacteria</taxon>
        <taxon>Bacillati</taxon>
        <taxon>Bacillota</taxon>
        <taxon>Bacilli</taxon>
        <taxon>Bacillales</taxon>
        <taxon>Alicyclobacillaceae</taxon>
        <taxon>Alicyclobacillus</taxon>
    </lineage>
</organism>
<dbReference type="Proteomes" id="UP001232973">
    <property type="component" value="Unassembled WGS sequence"/>
</dbReference>
<accession>A0ABT9XH36</accession>
<dbReference type="NCBIfam" id="TIGR01930">
    <property type="entry name" value="AcCoA-C-Actrans"/>
    <property type="match status" value="1"/>
</dbReference>
<dbReference type="SUPFAM" id="SSF53901">
    <property type="entry name" value="Thiolase-like"/>
    <property type="match status" value="2"/>
</dbReference>
<comment type="caution">
    <text evidence="7">The sequence shown here is derived from an EMBL/GenBank/DDBJ whole genome shotgun (WGS) entry which is preliminary data.</text>
</comment>
<keyword evidence="3 4" id="KW-0012">Acyltransferase</keyword>
<evidence type="ECO:0000256" key="4">
    <source>
        <dbReference type="RuleBase" id="RU003557"/>
    </source>
</evidence>
<keyword evidence="2 4" id="KW-0808">Transferase</keyword>
<sequence length="391" mass="41562">MVVLQEHDAIVVAAKRTAVGKVGGGLREVPVEHLAGTVLQDLVRGAQVNPERIDQVILGNVVGPGGNVARLSALTAGLPLSVPGYTVDMQCGSGLQAIHLAAQEVQSGHGDIYLAGGVESSSRAPWKLEKPQNPYRQSPRVYERARFSPDTIGDPDMGVAAENVARAYHISRDAQDELALASHQRAVAAQQTGVFTAEIVPVETPCGGWFTVDEGPRVDTSLDKLRRLPPVFVKDGTVTAGNACSINDGASIVLLLSVRAARELGFSTGLRYVDCVVTGVDPNLLGIGPIPAVQKLFHRQSVTMDEMDLIEFNEAFASQVLACMYELNIPFDRMNVNGGAIALGHPYGASGALLVTHLFHELIRRHGRYGLTTMGVGGGLGIAALWERVTL</sequence>
<evidence type="ECO:0000256" key="2">
    <source>
        <dbReference type="ARBA" id="ARBA00022679"/>
    </source>
</evidence>
<dbReference type="InterPro" id="IPR020616">
    <property type="entry name" value="Thiolase_N"/>
</dbReference>
<dbReference type="PIRSF" id="PIRSF000429">
    <property type="entry name" value="Ac-CoA_Ac_transf"/>
    <property type="match status" value="1"/>
</dbReference>
<dbReference type="InterPro" id="IPR020613">
    <property type="entry name" value="Thiolase_CS"/>
</dbReference>
<dbReference type="InterPro" id="IPR002155">
    <property type="entry name" value="Thiolase"/>
</dbReference>
<dbReference type="EC" id="2.3.1.9" evidence="7"/>
<proteinExistence type="inferred from homology"/>
<evidence type="ECO:0000256" key="3">
    <source>
        <dbReference type="ARBA" id="ARBA00023315"/>
    </source>
</evidence>
<dbReference type="GO" id="GO:0003985">
    <property type="term" value="F:acetyl-CoA C-acetyltransferase activity"/>
    <property type="evidence" value="ECO:0007669"/>
    <property type="project" value="UniProtKB-EC"/>
</dbReference>
<dbReference type="PANTHER" id="PTHR43853:SF3">
    <property type="entry name" value="ACETYL-COA C-ACETYLTRANSFERASE YHFS-RELATED"/>
    <property type="match status" value="1"/>
</dbReference>
<protein>
    <submittedName>
        <fullName evidence="7">Acetyl-CoA C-acetyltransferase</fullName>
        <ecNumber evidence="7">2.3.1.9</ecNumber>
    </submittedName>
</protein>
<evidence type="ECO:0000259" key="5">
    <source>
        <dbReference type="Pfam" id="PF00108"/>
    </source>
</evidence>
<dbReference type="EMBL" id="JAUSTP010000004">
    <property type="protein sequence ID" value="MDQ0189123.1"/>
    <property type="molecule type" value="Genomic_DNA"/>
</dbReference>
<evidence type="ECO:0000313" key="8">
    <source>
        <dbReference type="Proteomes" id="UP001232973"/>
    </source>
</evidence>
<feature type="domain" description="Thiolase N-terminal" evidence="5">
    <location>
        <begin position="10"/>
        <end position="257"/>
    </location>
</feature>
<evidence type="ECO:0000313" key="7">
    <source>
        <dbReference type="EMBL" id="MDQ0189123.1"/>
    </source>
</evidence>
<dbReference type="Pfam" id="PF02803">
    <property type="entry name" value="Thiolase_C"/>
    <property type="match status" value="1"/>
</dbReference>
<evidence type="ECO:0000259" key="6">
    <source>
        <dbReference type="Pfam" id="PF02803"/>
    </source>
</evidence>
<gene>
    <name evidence="7" type="ORF">J2S03_000939</name>
</gene>
<feature type="domain" description="Thiolase C-terminal" evidence="6">
    <location>
        <begin position="271"/>
        <end position="387"/>
    </location>
</feature>
<dbReference type="PANTHER" id="PTHR43853">
    <property type="entry name" value="3-KETOACYL-COA THIOLASE, PEROXISOMAL"/>
    <property type="match status" value="1"/>
</dbReference>
<dbReference type="RefSeq" id="WP_274454915.1">
    <property type="nucleotide sequence ID" value="NZ_CP067097.1"/>
</dbReference>
<evidence type="ECO:0000256" key="1">
    <source>
        <dbReference type="ARBA" id="ARBA00010982"/>
    </source>
</evidence>
<name>A0ABT9XH36_9BACL</name>
<dbReference type="CDD" id="cd00751">
    <property type="entry name" value="thiolase"/>
    <property type="match status" value="1"/>
</dbReference>
<dbReference type="PROSITE" id="PS00737">
    <property type="entry name" value="THIOLASE_2"/>
    <property type="match status" value="1"/>
</dbReference>
<keyword evidence="8" id="KW-1185">Reference proteome</keyword>
<comment type="similarity">
    <text evidence="1 4">Belongs to the thiolase-like superfamily. Thiolase family.</text>
</comment>